<keyword evidence="2" id="KW-0805">Transcription regulation</keyword>
<evidence type="ECO:0000313" key="9">
    <source>
        <dbReference type="Proteomes" id="UP000516437"/>
    </source>
</evidence>
<reference evidence="8 9" key="1">
    <citation type="journal article" date="2019" name="Plant Biotechnol. J.">
        <title>The red bayberry genome and genetic basis of sex determination.</title>
        <authorList>
            <person name="Jia H.M."/>
            <person name="Jia H.J."/>
            <person name="Cai Q.L."/>
            <person name="Wang Y."/>
            <person name="Zhao H.B."/>
            <person name="Yang W.F."/>
            <person name="Wang G.Y."/>
            <person name="Li Y.H."/>
            <person name="Zhan D.L."/>
            <person name="Shen Y.T."/>
            <person name="Niu Q.F."/>
            <person name="Chang L."/>
            <person name="Qiu J."/>
            <person name="Zhao L."/>
            <person name="Xie H.B."/>
            <person name="Fu W.Y."/>
            <person name="Jin J."/>
            <person name="Li X.W."/>
            <person name="Jiao Y."/>
            <person name="Zhou C.C."/>
            <person name="Tu T."/>
            <person name="Chai C.Y."/>
            <person name="Gao J.L."/>
            <person name="Fan L.J."/>
            <person name="van de Weg E."/>
            <person name="Wang J.Y."/>
            <person name="Gao Z.S."/>
        </authorList>
    </citation>
    <scope>NUCLEOTIDE SEQUENCE [LARGE SCALE GENOMIC DNA]</scope>
    <source>
        <tissue evidence="8">Leaves</tissue>
    </source>
</reference>
<feature type="domain" description="BHLH" evidence="7">
    <location>
        <begin position="315"/>
        <end position="364"/>
    </location>
</feature>
<dbReference type="SMART" id="SM00353">
    <property type="entry name" value="HLH"/>
    <property type="match status" value="1"/>
</dbReference>
<feature type="compositionally biased region" description="Basic and acidic residues" evidence="6">
    <location>
        <begin position="276"/>
        <end position="291"/>
    </location>
</feature>
<evidence type="ECO:0000259" key="7">
    <source>
        <dbReference type="PROSITE" id="PS50888"/>
    </source>
</evidence>
<dbReference type="PROSITE" id="PS50888">
    <property type="entry name" value="BHLH"/>
    <property type="match status" value="1"/>
</dbReference>
<dbReference type="CDD" id="cd11443">
    <property type="entry name" value="bHLH_AtAMS_like"/>
    <property type="match status" value="1"/>
</dbReference>
<keyword evidence="3" id="KW-0804">Transcription</keyword>
<dbReference type="GO" id="GO:0046983">
    <property type="term" value="F:protein dimerization activity"/>
    <property type="evidence" value="ECO:0007669"/>
    <property type="project" value="InterPro"/>
</dbReference>
<keyword evidence="9" id="KW-1185">Reference proteome</keyword>
<dbReference type="InterPro" id="IPR025610">
    <property type="entry name" value="MYC/MYB_N"/>
</dbReference>
<evidence type="ECO:0000256" key="5">
    <source>
        <dbReference type="SAM" id="Coils"/>
    </source>
</evidence>
<dbReference type="InterPro" id="IPR054502">
    <property type="entry name" value="bHLH-TF_ACT-like_plant"/>
</dbReference>
<evidence type="ECO:0000256" key="2">
    <source>
        <dbReference type="ARBA" id="ARBA00023015"/>
    </source>
</evidence>
<dbReference type="SUPFAM" id="SSF47459">
    <property type="entry name" value="HLH, helix-loop-helix DNA-binding domain"/>
    <property type="match status" value="1"/>
</dbReference>
<comment type="subcellular location">
    <subcellularLocation>
        <location evidence="1">Nucleus</location>
    </subcellularLocation>
</comment>
<proteinExistence type="predicted"/>
<dbReference type="PANTHER" id="PTHR31945:SF11">
    <property type="entry name" value="TRANSCRIPTION FACTOR ABORTED MICROSPORES"/>
    <property type="match status" value="1"/>
</dbReference>
<keyword evidence="5" id="KW-0175">Coiled coil</keyword>
<feature type="compositionally biased region" description="Polar residues" evidence="6">
    <location>
        <begin position="432"/>
        <end position="443"/>
    </location>
</feature>
<dbReference type="AlphaFoldDB" id="A0A6A1V447"/>
<gene>
    <name evidence="8" type="ORF">CJ030_MR7G008560</name>
</gene>
<dbReference type="GO" id="GO:0005634">
    <property type="term" value="C:nucleus"/>
    <property type="evidence" value="ECO:0007669"/>
    <property type="project" value="UniProtKB-SubCell"/>
</dbReference>
<organism evidence="8 9">
    <name type="scientific">Morella rubra</name>
    <name type="common">Chinese bayberry</name>
    <dbReference type="NCBI Taxonomy" id="262757"/>
    <lineage>
        <taxon>Eukaryota</taxon>
        <taxon>Viridiplantae</taxon>
        <taxon>Streptophyta</taxon>
        <taxon>Embryophyta</taxon>
        <taxon>Tracheophyta</taxon>
        <taxon>Spermatophyta</taxon>
        <taxon>Magnoliopsida</taxon>
        <taxon>eudicotyledons</taxon>
        <taxon>Gunneridae</taxon>
        <taxon>Pentapetalae</taxon>
        <taxon>rosids</taxon>
        <taxon>fabids</taxon>
        <taxon>Fagales</taxon>
        <taxon>Myricaceae</taxon>
        <taxon>Morella</taxon>
    </lineage>
</organism>
<sequence>MDCCCAGTDYSQNAELHFPVSPVLPCRDTLFQHPRTNSCDLLAQLPSSLPLDSGIFAQTLISNKPCWLNFSNNTESSVSEESTAGTRVLIPLAGGVLIELFASKQVAEDEQVIDLIAAQCNISVEQEALILSNMDTNFTDNVNAISEIQSKPFLNDGNDPKDPSNHFQPRVSPATPSETLSLPYDIYVDRIRLCDSPMNFLQQFNYNSEDRSKNDIYYEGSHNSFASDKSTDPIFKSSSEKGCQLLDMDALQQSMMNSSPNMHMQFVEPLLNKEQQGNDKDSKHERGRTDSVSDCSDQFDDEEDAKYRRRTGKGAPQSKNLVAERKRRKKLNDRLYALRALVPKISKLDRASILGDAIEFVKELKKQEKELQDELEEHSDDGGRNTVTDGLSVQSEILNQINGINVGPRTEHDKSPNGIHMGGSDHGMSVCKQDQGSDNTNDKAQQMEPQVEVAQIDGNEFFVKVFCEHKPGGFVRLMEALNSLGLEVTNANVTSFRGLVSNVFKVEQKRDSEIVQADHVRDSLLELTRDPSRGWPEMAKESESCVTDYNPNYQQHLHNHHASSCHHRSLHHLHN</sequence>
<evidence type="ECO:0000256" key="6">
    <source>
        <dbReference type="SAM" id="MobiDB-lite"/>
    </source>
</evidence>
<dbReference type="InterPro" id="IPR011598">
    <property type="entry name" value="bHLH_dom"/>
</dbReference>
<dbReference type="PANTHER" id="PTHR31945">
    <property type="entry name" value="TRANSCRIPTION FACTOR SCREAM2-RELATED"/>
    <property type="match status" value="1"/>
</dbReference>
<dbReference type="Pfam" id="PF00010">
    <property type="entry name" value="HLH"/>
    <property type="match status" value="1"/>
</dbReference>
<dbReference type="Pfam" id="PF14215">
    <property type="entry name" value="bHLH-MYC_N"/>
    <property type="match status" value="1"/>
</dbReference>
<evidence type="ECO:0000256" key="4">
    <source>
        <dbReference type="ARBA" id="ARBA00023242"/>
    </source>
</evidence>
<feature type="region of interest" description="Disordered" evidence="6">
    <location>
        <begin position="153"/>
        <end position="176"/>
    </location>
</feature>
<name>A0A6A1V447_9ROSI</name>
<feature type="region of interest" description="Disordered" evidence="6">
    <location>
        <begin position="274"/>
        <end position="326"/>
    </location>
</feature>
<dbReference type="OrthoDB" id="1890947at2759"/>
<dbReference type="InterPro" id="IPR036638">
    <property type="entry name" value="HLH_DNA-bd_sf"/>
</dbReference>
<dbReference type="EMBL" id="RXIC02000025">
    <property type="protein sequence ID" value="KAB1207514.1"/>
    <property type="molecule type" value="Genomic_DNA"/>
</dbReference>
<dbReference type="Gene3D" id="4.10.280.10">
    <property type="entry name" value="Helix-loop-helix DNA-binding domain"/>
    <property type="match status" value="1"/>
</dbReference>
<dbReference type="GO" id="GO:0043565">
    <property type="term" value="F:sequence-specific DNA binding"/>
    <property type="evidence" value="ECO:0007669"/>
    <property type="project" value="TreeGrafter"/>
</dbReference>
<accession>A0A6A1V447</accession>
<feature type="region of interest" description="Disordered" evidence="6">
    <location>
        <begin position="405"/>
        <end position="443"/>
    </location>
</feature>
<evidence type="ECO:0000256" key="1">
    <source>
        <dbReference type="ARBA" id="ARBA00004123"/>
    </source>
</evidence>
<evidence type="ECO:0000256" key="3">
    <source>
        <dbReference type="ARBA" id="ARBA00023163"/>
    </source>
</evidence>
<dbReference type="CDD" id="cd04873">
    <property type="entry name" value="ACT_UUR-ACR-like"/>
    <property type="match status" value="1"/>
</dbReference>
<keyword evidence="4" id="KW-0539">Nucleus</keyword>
<dbReference type="Proteomes" id="UP000516437">
    <property type="component" value="Chromosome 7"/>
</dbReference>
<feature type="coiled-coil region" evidence="5">
    <location>
        <begin position="354"/>
        <end position="381"/>
    </location>
</feature>
<dbReference type="InterPro" id="IPR051358">
    <property type="entry name" value="TF_AMS/ICE1/BHLH6-like"/>
</dbReference>
<comment type="caution">
    <text evidence="8">The sequence shown here is derived from an EMBL/GenBank/DDBJ whole genome shotgun (WGS) entry which is preliminary data.</text>
</comment>
<dbReference type="GO" id="GO:0003700">
    <property type="term" value="F:DNA-binding transcription factor activity"/>
    <property type="evidence" value="ECO:0007669"/>
    <property type="project" value="TreeGrafter"/>
</dbReference>
<dbReference type="Pfam" id="PF22754">
    <property type="entry name" value="bHLH-TF_ACT-like_plant"/>
    <property type="match status" value="1"/>
</dbReference>
<protein>
    <submittedName>
        <fullName evidence="8">Transcription factor ABORTED MICROSPORES</fullName>
    </submittedName>
</protein>
<evidence type="ECO:0000313" key="8">
    <source>
        <dbReference type="EMBL" id="KAB1207514.1"/>
    </source>
</evidence>